<keyword evidence="1" id="KW-0548">Nucleotidyltransferase</keyword>
<keyword evidence="2" id="KW-1185">Reference proteome</keyword>
<keyword evidence="1" id="KW-0695">RNA-directed DNA polymerase</keyword>
<reference evidence="1" key="1">
    <citation type="submission" date="2019-08" db="EMBL/GenBank/DDBJ databases">
        <authorList>
            <person name="Liu F."/>
        </authorList>
    </citation>
    <scope>NUCLEOTIDE SEQUENCE [LARGE SCALE GENOMIC DNA]</scope>
    <source>
        <strain evidence="1">PA1801</strain>
        <tissue evidence="1">Leaf</tissue>
    </source>
</reference>
<sequence>MSSSQALDWRKLFDSSSEQKIGFFLDNMPIWVRLGLVPLELFTQKGLSYIASVLGTPFYMDNITTLQQRLACVKVVCLEISIDFELSRFINVELHDGSFVSIGVEVLWLQMRCLQCQSFSHSGKHCSKKNKMKV</sequence>
<keyword evidence="1" id="KW-0808">Transferase</keyword>
<evidence type="ECO:0000313" key="1">
    <source>
        <dbReference type="EMBL" id="KAA3470332.1"/>
    </source>
</evidence>
<organism evidence="1 2">
    <name type="scientific">Gossypium australe</name>
    <dbReference type="NCBI Taxonomy" id="47621"/>
    <lineage>
        <taxon>Eukaryota</taxon>
        <taxon>Viridiplantae</taxon>
        <taxon>Streptophyta</taxon>
        <taxon>Embryophyta</taxon>
        <taxon>Tracheophyta</taxon>
        <taxon>Spermatophyta</taxon>
        <taxon>Magnoliopsida</taxon>
        <taxon>eudicotyledons</taxon>
        <taxon>Gunneridae</taxon>
        <taxon>Pentapetalae</taxon>
        <taxon>rosids</taxon>
        <taxon>malvids</taxon>
        <taxon>Malvales</taxon>
        <taxon>Malvaceae</taxon>
        <taxon>Malvoideae</taxon>
        <taxon>Gossypium</taxon>
    </lineage>
</organism>
<dbReference type="Proteomes" id="UP000325315">
    <property type="component" value="Unassembled WGS sequence"/>
</dbReference>
<dbReference type="EMBL" id="SMMG02000006">
    <property type="protein sequence ID" value="KAA3470332.1"/>
    <property type="molecule type" value="Genomic_DNA"/>
</dbReference>
<dbReference type="PANTHER" id="PTHR31286:SF165">
    <property type="entry name" value="DUF4283 DOMAIN-CONTAINING PROTEIN"/>
    <property type="match status" value="1"/>
</dbReference>
<protein>
    <submittedName>
        <fullName evidence="1">Reverse transcriptase</fullName>
    </submittedName>
</protein>
<dbReference type="OrthoDB" id="1002078at2759"/>
<comment type="caution">
    <text evidence="1">The sequence shown here is derived from an EMBL/GenBank/DDBJ whole genome shotgun (WGS) entry which is preliminary data.</text>
</comment>
<evidence type="ECO:0000313" key="2">
    <source>
        <dbReference type="Proteomes" id="UP000325315"/>
    </source>
</evidence>
<dbReference type="AlphaFoldDB" id="A0A5B6VMJ4"/>
<proteinExistence type="predicted"/>
<dbReference type="InterPro" id="IPR040256">
    <property type="entry name" value="At4g02000-like"/>
</dbReference>
<accession>A0A5B6VMJ4</accession>
<gene>
    <name evidence="1" type="ORF">EPI10_016046</name>
</gene>
<dbReference type="GO" id="GO:0003964">
    <property type="term" value="F:RNA-directed DNA polymerase activity"/>
    <property type="evidence" value="ECO:0007669"/>
    <property type="project" value="UniProtKB-KW"/>
</dbReference>
<name>A0A5B6VMJ4_9ROSI</name>
<dbReference type="PANTHER" id="PTHR31286">
    <property type="entry name" value="GLYCINE-RICH CELL WALL STRUCTURAL PROTEIN 1.8-LIKE"/>
    <property type="match status" value="1"/>
</dbReference>